<dbReference type="PROSITE" id="PS50004">
    <property type="entry name" value="C2"/>
    <property type="match status" value="1"/>
</dbReference>
<dbReference type="Gene3D" id="2.60.40.150">
    <property type="entry name" value="C2 domain"/>
    <property type="match status" value="1"/>
</dbReference>
<reference evidence="2" key="1">
    <citation type="submission" date="2022-08" db="EMBL/GenBank/DDBJ databases">
        <authorList>
            <person name="Gutierrez-Valencia J."/>
        </authorList>
    </citation>
    <scope>NUCLEOTIDE SEQUENCE</scope>
</reference>
<dbReference type="PANTHER" id="PTHR35503">
    <property type="entry name" value="OSJNBA0006M15.15 PROTEIN"/>
    <property type="match status" value="1"/>
</dbReference>
<comment type="caution">
    <text evidence="2">The sequence shown here is derived from an EMBL/GenBank/DDBJ whole genome shotgun (WGS) entry which is preliminary data.</text>
</comment>
<feature type="domain" description="C2" evidence="1">
    <location>
        <begin position="1"/>
        <end position="141"/>
    </location>
</feature>
<keyword evidence="3" id="KW-1185">Reference proteome</keyword>
<accession>A0AAV0KE16</accession>
<dbReference type="InterPro" id="IPR035892">
    <property type="entry name" value="C2_domain_sf"/>
</dbReference>
<protein>
    <recommendedName>
        <fullName evidence="1">C2 domain-containing protein</fullName>
    </recommendedName>
</protein>
<gene>
    <name evidence="2" type="ORF">LITE_LOCUS18337</name>
</gene>
<evidence type="ECO:0000259" key="1">
    <source>
        <dbReference type="PROSITE" id="PS50004"/>
    </source>
</evidence>
<dbReference type="Proteomes" id="UP001154282">
    <property type="component" value="Unassembled WGS sequence"/>
</dbReference>
<proteinExistence type="predicted"/>
<dbReference type="PANTHER" id="PTHR35503:SF2">
    <property type="entry name" value="OS04G0455700 PROTEIN"/>
    <property type="match status" value="1"/>
</dbReference>
<organism evidence="2 3">
    <name type="scientific">Linum tenue</name>
    <dbReference type="NCBI Taxonomy" id="586396"/>
    <lineage>
        <taxon>Eukaryota</taxon>
        <taxon>Viridiplantae</taxon>
        <taxon>Streptophyta</taxon>
        <taxon>Embryophyta</taxon>
        <taxon>Tracheophyta</taxon>
        <taxon>Spermatophyta</taxon>
        <taxon>Magnoliopsida</taxon>
        <taxon>eudicotyledons</taxon>
        <taxon>Gunneridae</taxon>
        <taxon>Pentapetalae</taxon>
        <taxon>rosids</taxon>
        <taxon>fabids</taxon>
        <taxon>Malpighiales</taxon>
        <taxon>Linaceae</taxon>
        <taxon>Linum</taxon>
    </lineage>
</organism>
<name>A0AAV0KE16_9ROSI</name>
<evidence type="ECO:0000313" key="3">
    <source>
        <dbReference type="Proteomes" id="UP001154282"/>
    </source>
</evidence>
<dbReference type="EMBL" id="CAMGYJ010000005">
    <property type="protein sequence ID" value="CAI0420301.1"/>
    <property type="molecule type" value="Genomic_DNA"/>
</dbReference>
<dbReference type="InterPro" id="IPR000008">
    <property type="entry name" value="C2_dom"/>
</dbReference>
<evidence type="ECO:0000313" key="2">
    <source>
        <dbReference type="EMBL" id="CAI0420301.1"/>
    </source>
</evidence>
<dbReference type="AlphaFoldDB" id="A0AAV0KE16"/>
<sequence length="218" mass="24412">MAPTFSYDHQQQQLSCEIVIHQAKNVEEFMTMNKSSYKSKGNLFLRCYLSAGNNKKIQLDTNEIPSTSDHLSWDESFSLDCSGTQDSINALQTSSVVFELRWRSSTGNTILGLGGSKLVGRAELPWQSVMEAPGMEIEKWVVMNPKNSSRLDGVKPPSVKIGMRVRVPIAIEMKKKKNNRNEKIRDVKYECACHRHSGGCNFCDGYDVLALVAAFEAL</sequence>